<comment type="caution">
    <text evidence="7">The sequence shown here is derived from an EMBL/GenBank/DDBJ whole genome shotgun (WGS) entry which is preliminary data.</text>
</comment>
<evidence type="ECO:0000259" key="6">
    <source>
        <dbReference type="PROSITE" id="PS00498"/>
    </source>
</evidence>
<dbReference type="Gene3D" id="1.10.1280.10">
    <property type="entry name" value="Di-copper center containing domain from catechol oxidase"/>
    <property type="match status" value="1"/>
</dbReference>
<feature type="region of interest" description="Disordered" evidence="3">
    <location>
        <begin position="77"/>
        <end position="127"/>
    </location>
</feature>
<feature type="domain" description="Tyrosinase copper-binding" evidence="5">
    <location>
        <begin position="186"/>
        <end position="203"/>
    </location>
</feature>
<sequence>MRASFATTALCGAIAASAAALPPNSGLPILRPIEELVDELVDLTPFESGGFELISPQQAKADAEKPDHFDPFQVFWPHGHDHGHGHGGGGKAAGHKPGSTSQATGAPELASPATPTPTPAVVTPKKGCSGFRERKEWRNVPDADKLAFVNAIKCLMRNPSAGNYPGSKSRWEDLVSVHQQLTPKIHMVGQFLPWHRYYLSIFESILRQECSFNGTLPWWDETKDAGHFSTAPMFTDAYLGRAPVKTNDGRGTCVNSGLFKGTVLHIGPGSNFTDHCLSRAVDESLTSEVTMDFVKSCNAHANYTNMESCAEMGPHAYGHNGIGAVMGDVASSPGDPSFFLHHAFVDHNWRIWQNKDVENRLYQIGGFTTQGGNTPVTLDYVLTSNGLRPDVKVRDVMDTMGGYLCYAYDY</sequence>
<dbReference type="PROSITE" id="PS00497">
    <property type="entry name" value="TYROSINASE_1"/>
    <property type="match status" value="1"/>
</dbReference>
<evidence type="ECO:0000259" key="5">
    <source>
        <dbReference type="PROSITE" id="PS00497"/>
    </source>
</evidence>
<name>A0ABR3WWZ9_9PEZI</name>
<feature type="chain" id="PRO_5045597148" description="Tyrosinase copper-binding domain-containing protein" evidence="4">
    <location>
        <begin position="21"/>
        <end position="410"/>
    </location>
</feature>
<organism evidence="7 8">
    <name type="scientific">Phialemonium thermophilum</name>
    <dbReference type="NCBI Taxonomy" id="223376"/>
    <lineage>
        <taxon>Eukaryota</taxon>
        <taxon>Fungi</taxon>
        <taxon>Dikarya</taxon>
        <taxon>Ascomycota</taxon>
        <taxon>Pezizomycotina</taxon>
        <taxon>Sordariomycetes</taxon>
        <taxon>Sordariomycetidae</taxon>
        <taxon>Cephalothecales</taxon>
        <taxon>Cephalothecaceae</taxon>
        <taxon>Phialemonium</taxon>
    </lineage>
</organism>
<evidence type="ECO:0000256" key="1">
    <source>
        <dbReference type="ARBA" id="ARBA00022723"/>
    </source>
</evidence>
<keyword evidence="2" id="KW-0186">Copper</keyword>
<evidence type="ECO:0000313" key="8">
    <source>
        <dbReference type="Proteomes" id="UP001586593"/>
    </source>
</evidence>
<evidence type="ECO:0000256" key="4">
    <source>
        <dbReference type="SAM" id="SignalP"/>
    </source>
</evidence>
<dbReference type="InterPro" id="IPR008922">
    <property type="entry name" value="Di-copper_centre_dom_sf"/>
</dbReference>
<dbReference type="Pfam" id="PF00264">
    <property type="entry name" value="Tyrosinase"/>
    <property type="match status" value="1"/>
</dbReference>
<dbReference type="PRINTS" id="PR00092">
    <property type="entry name" value="TYROSINASE"/>
</dbReference>
<keyword evidence="4" id="KW-0732">Signal</keyword>
<evidence type="ECO:0000256" key="3">
    <source>
        <dbReference type="SAM" id="MobiDB-lite"/>
    </source>
</evidence>
<gene>
    <name evidence="7" type="ORF">VTK73DRAFT_3881</name>
</gene>
<keyword evidence="1" id="KW-0479">Metal-binding</keyword>
<dbReference type="PANTHER" id="PTHR11474:SF126">
    <property type="entry name" value="TYROSINASE-LIKE PROTEIN TYR-1-RELATED"/>
    <property type="match status" value="1"/>
</dbReference>
<dbReference type="InterPro" id="IPR050316">
    <property type="entry name" value="Tyrosinase/Hemocyanin"/>
</dbReference>
<dbReference type="SUPFAM" id="SSF48056">
    <property type="entry name" value="Di-copper centre-containing domain"/>
    <property type="match status" value="1"/>
</dbReference>
<keyword evidence="8" id="KW-1185">Reference proteome</keyword>
<accession>A0ABR3WWZ9</accession>
<evidence type="ECO:0000256" key="2">
    <source>
        <dbReference type="ARBA" id="ARBA00023008"/>
    </source>
</evidence>
<evidence type="ECO:0000313" key="7">
    <source>
        <dbReference type="EMBL" id="KAL1868034.1"/>
    </source>
</evidence>
<dbReference type="PANTHER" id="PTHR11474">
    <property type="entry name" value="TYROSINASE FAMILY MEMBER"/>
    <property type="match status" value="1"/>
</dbReference>
<dbReference type="InterPro" id="IPR002227">
    <property type="entry name" value="Tyrosinase_Cu-bd"/>
</dbReference>
<protein>
    <recommendedName>
        <fullName evidence="5 6">Tyrosinase copper-binding domain-containing protein</fullName>
    </recommendedName>
</protein>
<dbReference type="EMBL" id="JAZHXJ010000227">
    <property type="protein sequence ID" value="KAL1868034.1"/>
    <property type="molecule type" value="Genomic_DNA"/>
</dbReference>
<feature type="domain" description="Tyrosinase copper-binding" evidence="6">
    <location>
        <begin position="335"/>
        <end position="346"/>
    </location>
</feature>
<feature type="signal peptide" evidence="4">
    <location>
        <begin position="1"/>
        <end position="20"/>
    </location>
</feature>
<reference evidence="7 8" key="1">
    <citation type="journal article" date="2024" name="Commun. Biol.">
        <title>Comparative genomic analysis of thermophilic fungi reveals convergent evolutionary adaptations and gene losses.</title>
        <authorList>
            <person name="Steindorff A.S."/>
            <person name="Aguilar-Pontes M.V."/>
            <person name="Robinson A.J."/>
            <person name="Andreopoulos B."/>
            <person name="LaButti K."/>
            <person name="Kuo A."/>
            <person name="Mondo S."/>
            <person name="Riley R."/>
            <person name="Otillar R."/>
            <person name="Haridas S."/>
            <person name="Lipzen A."/>
            <person name="Grimwood J."/>
            <person name="Schmutz J."/>
            <person name="Clum A."/>
            <person name="Reid I.D."/>
            <person name="Moisan M.C."/>
            <person name="Butler G."/>
            <person name="Nguyen T.T.M."/>
            <person name="Dewar K."/>
            <person name="Conant G."/>
            <person name="Drula E."/>
            <person name="Henrissat B."/>
            <person name="Hansel C."/>
            <person name="Singer S."/>
            <person name="Hutchinson M.I."/>
            <person name="de Vries R.P."/>
            <person name="Natvig D.O."/>
            <person name="Powell A.J."/>
            <person name="Tsang A."/>
            <person name="Grigoriev I.V."/>
        </authorList>
    </citation>
    <scope>NUCLEOTIDE SEQUENCE [LARGE SCALE GENOMIC DNA]</scope>
    <source>
        <strain evidence="7 8">ATCC 24622</strain>
    </source>
</reference>
<proteinExistence type="predicted"/>
<dbReference type="PROSITE" id="PS00498">
    <property type="entry name" value="TYROSINASE_2"/>
    <property type="match status" value="1"/>
</dbReference>
<dbReference type="Proteomes" id="UP001586593">
    <property type="component" value="Unassembled WGS sequence"/>
</dbReference>